<dbReference type="Proteomes" id="UP000004099">
    <property type="component" value="Unassembled WGS sequence"/>
</dbReference>
<evidence type="ECO:0000313" key="2">
    <source>
        <dbReference type="Proteomes" id="UP000004099"/>
    </source>
</evidence>
<comment type="caution">
    <text evidence="1">The sequence shown here is derived from an EMBL/GenBank/DDBJ whole genome shotgun (WGS) entry which is preliminary data.</text>
</comment>
<evidence type="ECO:0000313" key="1">
    <source>
        <dbReference type="EMBL" id="EFZ34272.1"/>
    </source>
</evidence>
<dbReference type="EMBL" id="ACGS02000044">
    <property type="protein sequence ID" value="EFZ34272.1"/>
    <property type="molecule type" value="Genomic_DNA"/>
</dbReference>
<reference evidence="1 2" key="1">
    <citation type="submission" date="2011-01" db="EMBL/GenBank/DDBJ databases">
        <authorList>
            <person name="Muzny D."/>
            <person name="Qin X."/>
            <person name="Buhay C."/>
            <person name="Dugan-Rocha S."/>
            <person name="Ding Y."/>
            <person name="Chen G."/>
            <person name="Hawes A."/>
            <person name="Holder M."/>
            <person name="Jhangiani S."/>
            <person name="Johnson A."/>
            <person name="Khan Z."/>
            <person name="Li Z."/>
            <person name="Liu W."/>
            <person name="Liu X."/>
            <person name="Perez L."/>
            <person name="Shen H."/>
            <person name="Wang Q."/>
            <person name="Watt J."/>
            <person name="Xi L."/>
            <person name="Xin Y."/>
            <person name="Zhou J."/>
            <person name="Deng J."/>
            <person name="Jiang H."/>
            <person name="Liu Y."/>
            <person name="Qu J."/>
            <person name="Song X.-Z."/>
            <person name="Zhang L."/>
            <person name="Villasana D."/>
            <person name="Johnson A."/>
            <person name="Liu J."/>
            <person name="Liyanage D."/>
            <person name="Lorensuhewa L."/>
            <person name="Robinson T."/>
            <person name="Song A."/>
            <person name="Song B.-B."/>
            <person name="Dinh H."/>
            <person name="Thornton R."/>
            <person name="Coyle M."/>
            <person name="Francisco L."/>
            <person name="Jackson L."/>
            <person name="Javaid M."/>
            <person name="Korchina V."/>
            <person name="Kovar C."/>
            <person name="Mata R."/>
            <person name="Mathew T."/>
            <person name="Ngo R."/>
            <person name="Nguyen L."/>
            <person name="Nguyen N."/>
            <person name="Okwuonu G."/>
            <person name="Ongeri F."/>
            <person name="Pham C."/>
            <person name="Simmons D."/>
            <person name="Wilczek-Boney K."/>
            <person name="Hale W."/>
            <person name="Jakkamsetti A."/>
            <person name="Pham P."/>
            <person name="Ruth R."/>
            <person name="San Lucas F."/>
            <person name="Warren J."/>
            <person name="Zhang J."/>
            <person name="Zhao Z."/>
            <person name="Zhou C."/>
            <person name="Zhu D."/>
            <person name="Lee S."/>
            <person name="Bess C."/>
            <person name="Blankenburg K."/>
            <person name="Forbes L."/>
            <person name="Fu Q."/>
            <person name="Gubbala S."/>
            <person name="Hirani K."/>
            <person name="Jayaseelan J.C."/>
            <person name="Lara F."/>
            <person name="Munidasa M."/>
            <person name="Palculict T."/>
            <person name="Patil S."/>
            <person name="Pu L.-L."/>
            <person name="Saada N."/>
            <person name="Tang L."/>
            <person name="Weissenberger G."/>
            <person name="Zhu Y."/>
            <person name="Hemphill L."/>
            <person name="Shang Y."/>
            <person name="Youmans B."/>
            <person name="Ayvaz T."/>
            <person name="Ross M."/>
            <person name="Santibanez J."/>
            <person name="Aqrawi P."/>
            <person name="Gross S."/>
            <person name="Joshi V."/>
            <person name="Fowler G."/>
            <person name="Nazareth L."/>
            <person name="Reid J."/>
            <person name="Worley K."/>
            <person name="Petrosino J."/>
            <person name="Highlander S."/>
            <person name="Gibbs R."/>
        </authorList>
    </citation>
    <scope>NUCLEOTIDE SEQUENCE [LARGE SCALE GENOMIC DNA]</scope>
    <source>
        <strain evidence="1 2">ATCC 25644</strain>
    </source>
</reference>
<organism evidence="1 2">
    <name type="scientific">Ligilactobacillus ruminis ATCC 25644</name>
    <dbReference type="NCBI Taxonomy" id="525362"/>
    <lineage>
        <taxon>Bacteria</taxon>
        <taxon>Bacillati</taxon>
        <taxon>Bacillota</taxon>
        <taxon>Bacilli</taxon>
        <taxon>Lactobacillales</taxon>
        <taxon>Lactobacillaceae</taxon>
        <taxon>Ligilactobacillus</taxon>
    </lineage>
</organism>
<gene>
    <name evidence="1" type="ORF">HMPREF0542_11667</name>
</gene>
<protein>
    <submittedName>
        <fullName evidence="1">Uncharacterized protein</fullName>
    </submittedName>
</protein>
<sequence length="39" mass="4654">MHHPLQKYKKGPDFYPILSSGRQTENHPYFRLIIPDTLD</sequence>
<name>E7FRZ0_9LACO</name>
<proteinExistence type="predicted"/>
<dbReference type="HOGENOM" id="CLU_3311946_0_0_9"/>
<accession>E7FRZ0</accession>
<dbReference type="AlphaFoldDB" id="E7FRZ0"/>